<evidence type="ECO:0000313" key="14">
    <source>
        <dbReference type="EMBL" id="OGD40730.1"/>
    </source>
</evidence>
<evidence type="ECO:0000256" key="2">
    <source>
        <dbReference type="ARBA" id="ARBA00003213"/>
    </source>
</evidence>
<evidence type="ECO:0000256" key="1">
    <source>
        <dbReference type="ARBA" id="ARBA00001946"/>
    </source>
</evidence>
<comment type="function">
    <text evidence="2 10 12">Catalyzes the transfer of a dimethylallyl group onto the adenine at position 37 in tRNAs that read codons beginning with uridine, leading to the formation of N6-(dimethylallyl)adenosine (i(6)A).</text>
</comment>
<dbReference type="InterPro" id="IPR039657">
    <property type="entry name" value="Dimethylallyltransferase"/>
</dbReference>
<evidence type="ECO:0000256" key="12">
    <source>
        <dbReference type="RuleBase" id="RU003784"/>
    </source>
</evidence>
<dbReference type="GO" id="GO:0052381">
    <property type="term" value="F:tRNA dimethylallyltransferase activity"/>
    <property type="evidence" value="ECO:0007669"/>
    <property type="project" value="UniProtKB-UniRule"/>
</dbReference>
<reference evidence="14 15" key="1">
    <citation type="journal article" date="2016" name="Nat. Commun.">
        <title>Thousands of microbial genomes shed light on interconnected biogeochemical processes in an aquifer system.</title>
        <authorList>
            <person name="Anantharaman K."/>
            <person name="Brown C.T."/>
            <person name="Hug L.A."/>
            <person name="Sharon I."/>
            <person name="Castelle C.J."/>
            <person name="Probst A.J."/>
            <person name="Thomas B.C."/>
            <person name="Singh A."/>
            <person name="Wilkins M.J."/>
            <person name="Karaoz U."/>
            <person name="Brodie E.L."/>
            <person name="Williams K.H."/>
            <person name="Hubbard S.S."/>
            <person name="Banfield J.F."/>
        </authorList>
    </citation>
    <scope>NUCLEOTIDE SEQUENCE [LARGE SCALE GENOMIC DNA]</scope>
</reference>
<sequence>MKLKKPKIIVVVGPTASGKTGLAIKIAKKFGGEIVSADSRQIYRGMDIGTAKPTKKEMAAIPHYLIDINNPDENYTVAEYKRDAVKAIKSILKKGKLPILVGGTGLYVKSVIDNLEIPNVPPDPKLRQKLELRIKNYGLKSLYNELIKLDPEAAYIVDPHNPRRIIRALEIALKTKKPFSAQRKAGRMIFDFIEFGIYRPKEELEKRIDKRIDLMMKDGFLKEVKELVEKYGQNNQNFDTIGYREIIDYLNRKITLPEAVELIKKNTRNYAKRQMTWFRKDKRIRWIKDEKEALSLGASFLS</sequence>
<keyword evidence="8 10" id="KW-0460">Magnesium</keyword>
<dbReference type="HAMAP" id="MF_00185">
    <property type="entry name" value="IPP_trans"/>
    <property type="match status" value="1"/>
</dbReference>
<keyword evidence="4 10" id="KW-0808">Transferase</keyword>
<dbReference type="Gene3D" id="3.40.50.300">
    <property type="entry name" value="P-loop containing nucleotide triphosphate hydrolases"/>
    <property type="match status" value="1"/>
</dbReference>
<dbReference type="SUPFAM" id="SSF52540">
    <property type="entry name" value="P-loop containing nucleoside triphosphate hydrolases"/>
    <property type="match status" value="1"/>
</dbReference>
<evidence type="ECO:0000256" key="13">
    <source>
        <dbReference type="RuleBase" id="RU003785"/>
    </source>
</evidence>
<evidence type="ECO:0000256" key="7">
    <source>
        <dbReference type="ARBA" id="ARBA00022840"/>
    </source>
</evidence>
<evidence type="ECO:0000256" key="8">
    <source>
        <dbReference type="ARBA" id="ARBA00022842"/>
    </source>
</evidence>
<feature type="site" description="Interaction with substrate tRNA" evidence="10">
    <location>
        <position position="127"/>
    </location>
</feature>
<comment type="caution">
    <text evidence="10">Lacks conserved residue(s) required for the propagation of feature annotation.</text>
</comment>
<evidence type="ECO:0000256" key="4">
    <source>
        <dbReference type="ARBA" id="ARBA00022679"/>
    </source>
</evidence>
<comment type="similarity">
    <text evidence="3 10 13">Belongs to the IPP transferase family.</text>
</comment>
<dbReference type="Pfam" id="PF01715">
    <property type="entry name" value="IPPT"/>
    <property type="match status" value="1"/>
</dbReference>
<dbReference type="InterPro" id="IPR027417">
    <property type="entry name" value="P-loop_NTPase"/>
</dbReference>
<comment type="catalytic activity">
    <reaction evidence="9 10 11">
        <text>adenosine(37) in tRNA + dimethylallyl diphosphate = N(6)-dimethylallyladenosine(37) in tRNA + diphosphate</text>
        <dbReference type="Rhea" id="RHEA:26482"/>
        <dbReference type="Rhea" id="RHEA-COMP:10162"/>
        <dbReference type="Rhea" id="RHEA-COMP:10375"/>
        <dbReference type="ChEBI" id="CHEBI:33019"/>
        <dbReference type="ChEBI" id="CHEBI:57623"/>
        <dbReference type="ChEBI" id="CHEBI:74411"/>
        <dbReference type="ChEBI" id="CHEBI:74415"/>
        <dbReference type="EC" id="2.5.1.75"/>
    </reaction>
</comment>
<evidence type="ECO:0000313" key="15">
    <source>
        <dbReference type="Proteomes" id="UP000177197"/>
    </source>
</evidence>
<keyword evidence="6 10" id="KW-0547">Nucleotide-binding</keyword>
<accession>A0A1F5CCZ6</accession>
<name>A0A1F5CCZ6_9BACT</name>
<protein>
    <recommendedName>
        <fullName evidence="10">tRNA dimethylallyltransferase</fullName>
        <ecNumber evidence="10">2.5.1.75</ecNumber>
    </recommendedName>
    <alternativeName>
        <fullName evidence="10">Dimethylallyl diphosphate:tRNA dimethylallyltransferase</fullName>
        <shortName evidence="10">DMAPP:tRNA dimethylallyltransferase</shortName>
        <shortName evidence="10">DMATase</shortName>
    </alternativeName>
    <alternativeName>
        <fullName evidence="10">Isopentenyl-diphosphate:tRNA isopentenyltransferase</fullName>
        <shortName evidence="10">IPP transferase</shortName>
        <shortName evidence="10">IPPT</shortName>
        <shortName evidence="10">IPTase</shortName>
    </alternativeName>
</protein>
<dbReference type="PANTHER" id="PTHR11088">
    <property type="entry name" value="TRNA DIMETHYLALLYLTRANSFERASE"/>
    <property type="match status" value="1"/>
</dbReference>
<dbReference type="AlphaFoldDB" id="A0A1F5CCZ6"/>
<dbReference type="NCBIfam" id="TIGR00174">
    <property type="entry name" value="miaA"/>
    <property type="match status" value="1"/>
</dbReference>
<dbReference type="EC" id="2.5.1.75" evidence="10"/>
<feature type="binding site" evidence="10">
    <location>
        <begin position="13"/>
        <end position="20"/>
    </location>
    <ligand>
        <name>ATP</name>
        <dbReference type="ChEBI" id="CHEBI:30616"/>
    </ligand>
</feature>
<keyword evidence="5 10" id="KW-0819">tRNA processing</keyword>
<evidence type="ECO:0000256" key="11">
    <source>
        <dbReference type="RuleBase" id="RU003783"/>
    </source>
</evidence>
<keyword evidence="7 10" id="KW-0067">ATP-binding</keyword>
<gene>
    <name evidence="10" type="primary">miaA</name>
    <name evidence="14" type="ORF">A3I30_00105</name>
</gene>
<evidence type="ECO:0000256" key="10">
    <source>
        <dbReference type="HAMAP-Rule" id="MF_00185"/>
    </source>
</evidence>
<comment type="cofactor">
    <cofactor evidence="1 10">
        <name>Mg(2+)</name>
        <dbReference type="ChEBI" id="CHEBI:18420"/>
    </cofactor>
</comment>
<dbReference type="GO" id="GO:0005524">
    <property type="term" value="F:ATP binding"/>
    <property type="evidence" value="ECO:0007669"/>
    <property type="project" value="UniProtKB-UniRule"/>
</dbReference>
<dbReference type="PANTHER" id="PTHR11088:SF60">
    <property type="entry name" value="TRNA DIMETHYLALLYLTRANSFERASE"/>
    <property type="match status" value="1"/>
</dbReference>
<proteinExistence type="inferred from homology"/>
<feature type="site" description="Interaction with substrate tRNA" evidence="10">
    <location>
        <position position="104"/>
    </location>
</feature>
<comment type="subunit">
    <text evidence="10">Monomer.</text>
</comment>
<dbReference type="InterPro" id="IPR018022">
    <property type="entry name" value="IPT"/>
</dbReference>
<comment type="caution">
    <text evidence="14">The sequence shown here is derived from an EMBL/GenBank/DDBJ whole genome shotgun (WGS) entry which is preliminary data.</text>
</comment>
<organism evidence="14 15">
    <name type="scientific">Candidatus Azambacteria bacterium RIFCSPLOWO2_02_FULL_44_14</name>
    <dbReference type="NCBI Taxonomy" id="1797306"/>
    <lineage>
        <taxon>Bacteria</taxon>
        <taxon>Candidatus Azamiibacteriota</taxon>
    </lineage>
</organism>
<dbReference type="EMBL" id="MEYV01000002">
    <property type="protein sequence ID" value="OGD40730.1"/>
    <property type="molecule type" value="Genomic_DNA"/>
</dbReference>
<feature type="region of interest" description="Interaction with substrate tRNA" evidence="10">
    <location>
        <begin position="38"/>
        <end position="41"/>
    </location>
</feature>
<evidence type="ECO:0000256" key="9">
    <source>
        <dbReference type="ARBA" id="ARBA00049563"/>
    </source>
</evidence>
<feature type="binding site" evidence="10">
    <location>
        <begin position="15"/>
        <end position="20"/>
    </location>
    <ligand>
        <name>substrate</name>
    </ligand>
</feature>
<dbReference type="GO" id="GO:0006400">
    <property type="term" value="P:tRNA modification"/>
    <property type="evidence" value="ECO:0007669"/>
    <property type="project" value="TreeGrafter"/>
</dbReference>
<evidence type="ECO:0000256" key="5">
    <source>
        <dbReference type="ARBA" id="ARBA00022694"/>
    </source>
</evidence>
<dbReference type="Gene3D" id="1.10.20.140">
    <property type="match status" value="1"/>
</dbReference>
<dbReference type="Proteomes" id="UP000177197">
    <property type="component" value="Unassembled WGS sequence"/>
</dbReference>
<evidence type="ECO:0000256" key="6">
    <source>
        <dbReference type="ARBA" id="ARBA00022741"/>
    </source>
</evidence>
<evidence type="ECO:0000256" key="3">
    <source>
        <dbReference type="ARBA" id="ARBA00005842"/>
    </source>
</evidence>